<accession>A0ABW1G7Y0</accession>
<protein>
    <recommendedName>
        <fullName evidence="5">Glycosyltransferase RgtA/B/C/D-like domain-containing protein</fullName>
    </recommendedName>
</protein>
<reference evidence="4" key="1">
    <citation type="journal article" date="2019" name="Int. J. Syst. Evol. Microbiol.">
        <title>The Global Catalogue of Microorganisms (GCM) 10K type strain sequencing project: providing services to taxonomists for standard genome sequencing and annotation.</title>
        <authorList>
            <consortium name="The Broad Institute Genomics Platform"/>
            <consortium name="The Broad Institute Genome Sequencing Center for Infectious Disease"/>
            <person name="Wu L."/>
            <person name="Ma J."/>
        </authorList>
    </citation>
    <scope>NUCLEOTIDE SEQUENCE [LARGE SCALE GENOMIC DNA]</scope>
    <source>
        <strain evidence="4">JCM 4816</strain>
    </source>
</reference>
<feature type="transmembrane region" description="Helical" evidence="2">
    <location>
        <begin position="215"/>
        <end position="232"/>
    </location>
</feature>
<feature type="transmembrane region" description="Helical" evidence="2">
    <location>
        <begin position="454"/>
        <end position="474"/>
    </location>
</feature>
<dbReference type="Proteomes" id="UP001596174">
    <property type="component" value="Unassembled WGS sequence"/>
</dbReference>
<feature type="transmembrane region" description="Helical" evidence="2">
    <location>
        <begin position="160"/>
        <end position="181"/>
    </location>
</feature>
<feature type="transmembrane region" description="Helical" evidence="2">
    <location>
        <begin position="133"/>
        <end position="154"/>
    </location>
</feature>
<feature type="transmembrane region" description="Helical" evidence="2">
    <location>
        <begin position="193"/>
        <end position="209"/>
    </location>
</feature>
<keyword evidence="2" id="KW-0812">Transmembrane</keyword>
<feature type="transmembrane region" description="Helical" evidence="2">
    <location>
        <begin position="40"/>
        <end position="59"/>
    </location>
</feature>
<keyword evidence="4" id="KW-1185">Reference proteome</keyword>
<organism evidence="3 4">
    <name type="scientific">Streptacidiphilus monticola</name>
    <dbReference type="NCBI Taxonomy" id="2161674"/>
    <lineage>
        <taxon>Bacteria</taxon>
        <taxon>Bacillati</taxon>
        <taxon>Actinomycetota</taxon>
        <taxon>Actinomycetes</taxon>
        <taxon>Kitasatosporales</taxon>
        <taxon>Streptomycetaceae</taxon>
        <taxon>Streptacidiphilus</taxon>
    </lineage>
</organism>
<sequence>MAADSLSTGPPATGPGQSPGRRWSARARRLAQRIPPARRFPLAMAAVFLACSLAWWVAFYPGLMSYDSFTYTWEATTGHWINDHSIPYVAGVWLSLHLSGTYAPLTFCQIVAAAGLVGYLAAGLERFAIRRRWIAGAVVLCGVLPPTGEFFVFVWKDVPFVLGALAAAGALLHLVGGWLRVPRSARRSAPGRRAPWLVLGVGMLLMCLARNNGFLTVVCTGLVLLACVPWHWRRIASVTAVPVLVYVFLVTVVYPAAGVQPQKNNSAYSFFYADLAYGYSKDPGLFTKAQLSAMAAVAPLEHWRTAGAQCWDSDPLTISSQFHAAAATTNRSQLLSAFTTVLKRAPQYVADAQLCRAHNAWAVFPDHPILVAPVDYTGPYHAAVVSHPELAHNPFHQAFHSRPLSRTAHRAGHWWYDLSRTPQLEWILWGGAVWCYLTYAWILRLTRRVRRRELLAAAAVMAGLQLTVLIATPAPLYRYMAGPTVLGVLLLPLACSRLRLPEDPP</sequence>
<evidence type="ECO:0000313" key="4">
    <source>
        <dbReference type="Proteomes" id="UP001596174"/>
    </source>
</evidence>
<evidence type="ECO:0000256" key="2">
    <source>
        <dbReference type="SAM" id="Phobius"/>
    </source>
</evidence>
<feature type="transmembrane region" description="Helical" evidence="2">
    <location>
        <begin position="102"/>
        <end position="121"/>
    </location>
</feature>
<keyword evidence="2" id="KW-1133">Transmembrane helix</keyword>
<keyword evidence="2" id="KW-0472">Membrane</keyword>
<evidence type="ECO:0000256" key="1">
    <source>
        <dbReference type="SAM" id="MobiDB-lite"/>
    </source>
</evidence>
<gene>
    <name evidence="3" type="ORF">ACFP3V_22775</name>
</gene>
<evidence type="ECO:0000313" key="3">
    <source>
        <dbReference type="EMBL" id="MFC5910030.1"/>
    </source>
</evidence>
<dbReference type="RefSeq" id="WP_380586470.1">
    <property type="nucleotide sequence ID" value="NZ_JBHSQJ010000099.1"/>
</dbReference>
<name>A0ABW1G7Y0_9ACTN</name>
<evidence type="ECO:0008006" key="5">
    <source>
        <dbReference type="Google" id="ProtNLM"/>
    </source>
</evidence>
<feature type="transmembrane region" description="Helical" evidence="2">
    <location>
        <begin position="426"/>
        <end position="442"/>
    </location>
</feature>
<proteinExistence type="predicted"/>
<feature type="compositionally biased region" description="Polar residues" evidence="1">
    <location>
        <begin position="1"/>
        <end position="10"/>
    </location>
</feature>
<dbReference type="EMBL" id="JBHSQJ010000099">
    <property type="protein sequence ID" value="MFC5910030.1"/>
    <property type="molecule type" value="Genomic_DNA"/>
</dbReference>
<comment type="caution">
    <text evidence="3">The sequence shown here is derived from an EMBL/GenBank/DDBJ whole genome shotgun (WGS) entry which is preliminary data.</text>
</comment>
<feature type="transmembrane region" description="Helical" evidence="2">
    <location>
        <begin position="239"/>
        <end position="257"/>
    </location>
</feature>
<feature type="region of interest" description="Disordered" evidence="1">
    <location>
        <begin position="1"/>
        <end position="22"/>
    </location>
</feature>